<dbReference type="GeneID" id="123390434"/>
<feature type="region of interest" description="Disordered" evidence="1">
    <location>
        <begin position="176"/>
        <end position="232"/>
    </location>
</feature>
<proteinExistence type="predicted"/>
<feature type="compositionally biased region" description="Polar residues" evidence="1">
    <location>
        <begin position="183"/>
        <end position="193"/>
    </location>
</feature>
<dbReference type="RefSeq" id="XP_044930445.1">
    <property type="nucleotide sequence ID" value="XM_045074510.1"/>
</dbReference>
<name>A0A8U0RTM6_MUSPF</name>
<protein>
    <submittedName>
        <fullName evidence="3">Uncharacterized protein LOC123390434</fullName>
    </submittedName>
</protein>
<evidence type="ECO:0000313" key="3">
    <source>
        <dbReference type="RefSeq" id="XP_044930445.1"/>
    </source>
</evidence>
<keyword evidence="2" id="KW-1185">Reference proteome</keyword>
<reference evidence="3" key="1">
    <citation type="submission" date="2025-08" db="UniProtKB">
        <authorList>
            <consortium name="RefSeq"/>
        </authorList>
    </citation>
    <scope>IDENTIFICATION</scope>
    <source>
        <tissue evidence="3">Brain</tissue>
    </source>
</reference>
<organism evidence="2 3">
    <name type="scientific">Mustela putorius furo</name>
    <name type="common">European domestic ferret</name>
    <name type="synonym">Mustela furo</name>
    <dbReference type="NCBI Taxonomy" id="9669"/>
    <lineage>
        <taxon>Eukaryota</taxon>
        <taxon>Metazoa</taxon>
        <taxon>Chordata</taxon>
        <taxon>Craniata</taxon>
        <taxon>Vertebrata</taxon>
        <taxon>Euteleostomi</taxon>
        <taxon>Mammalia</taxon>
        <taxon>Eutheria</taxon>
        <taxon>Laurasiatheria</taxon>
        <taxon>Carnivora</taxon>
        <taxon>Caniformia</taxon>
        <taxon>Musteloidea</taxon>
        <taxon>Mustelidae</taxon>
        <taxon>Mustelinae</taxon>
        <taxon>Mustela</taxon>
    </lineage>
</organism>
<evidence type="ECO:0000313" key="2">
    <source>
        <dbReference type="Proteomes" id="UP000000715"/>
    </source>
</evidence>
<feature type="region of interest" description="Disordered" evidence="1">
    <location>
        <begin position="248"/>
        <end position="297"/>
    </location>
</feature>
<evidence type="ECO:0000256" key="1">
    <source>
        <dbReference type="SAM" id="MobiDB-lite"/>
    </source>
</evidence>
<dbReference type="Proteomes" id="UP000000715">
    <property type="component" value="Unplaced"/>
</dbReference>
<sequence>MLRNVIGAPHPMWGRGWPAGGGTIGSGMWSRPLPPHRGSQTEQEFAFTEPFLPPAPLAEEHDGLRGPGCTQSVGWLQNEGRSSNPQVSCQRSVHPLHPVGRGLCRGRYWGSDMSGMFPNLLQRSAFSTNKVGFPLGQDHAFPLSVLLGQLSRVGCSPELTQPTQDLEGVQTPTCLSAHARPAPNSSTSSSNRAPTCPGSGADSQEATAPGRRLSSSVFLGRGQGTGSKLPPLTLRVQWLPRRWRNLTRERGPPEVQSAEGPGHVLVSSPAPRPSHGPGPAASSPRTEHGACGSQALT</sequence>
<dbReference type="AlphaFoldDB" id="A0A8U0RTM6"/>
<gene>
    <name evidence="3" type="primary">LOC123390434</name>
</gene>
<accession>A0A8U0RTM6</accession>